<dbReference type="AlphaFoldDB" id="A0A3R7VX67"/>
<dbReference type="Proteomes" id="UP000284763">
    <property type="component" value="Unassembled WGS sequence"/>
</dbReference>
<evidence type="ECO:0000313" key="2">
    <source>
        <dbReference type="Proteomes" id="UP000284763"/>
    </source>
</evidence>
<evidence type="ECO:0000313" key="1">
    <source>
        <dbReference type="EMBL" id="RQD83084.1"/>
    </source>
</evidence>
<name>A0A3R7VX67_9EURY</name>
<sequence>MLPSDVMMKVYHSSSDVTAKETCFGTMINGPIESVNKVVEDVVSMDPNHIFVKDRGFLPCDERRCRSSRGGGPRPGFHFLREEVNTLPLISKGLEAYYKGESPSSGFEAKQKLDAFKLKYIIESEEM</sequence>
<protein>
    <submittedName>
        <fullName evidence="1">Methanogenesis marker 6 protein</fullName>
    </submittedName>
</protein>
<dbReference type="EMBL" id="QZAB01000409">
    <property type="protein sequence ID" value="RQD83084.1"/>
    <property type="molecule type" value="Genomic_DNA"/>
</dbReference>
<reference evidence="1 2" key="1">
    <citation type="submission" date="2018-08" db="EMBL/GenBank/DDBJ databases">
        <title>The metabolism and importance of syntrophic acetate oxidation coupled to methane or sulfide production in haloalkaline environments.</title>
        <authorList>
            <person name="Timmers P.H.A."/>
            <person name="Vavourakis C.D."/>
            <person name="Sorokin D.Y."/>
            <person name="Sinninghe Damste J.S."/>
            <person name="Muyzer G."/>
            <person name="Stams A.J.M."/>
            <person name="Plugge C.M."/>
        </authorList>
    </citation>
    <scope>NUCLEOTIDE SEQUENCE [LARGE SCALE GENOMIC DNA]</scope>
    <source>
        <strain evidence="1">MSAO_Arc3</strain>
    </source>
</reference>
<comment type="caution">
    <text evidence="1">The sequence shown here is derived from an EMBL/GenBank/DDBJ whole genome shotgun (WGS) entry which is preliminary data.</text>
</comment>
<proteinExistence type="predicted"/>
<organism evidence="1 2">
    <name type="scientific">Methanosalsum natronophilum</name>
    <dbReference type="NCBI Taxonomy" id="768733"/>
    <lineage>
        <taxon>Archaea</taxon>
        <taxon>Methanobacteriati</taxon>
        <taxon>Methanobacteriota</taxon>
        <taxon>Stenosarchaea group</taxon>
        <taxon>Methanomicrobia</taxon>
        <taxon>Methanosarcinales</taxon>
        <taxon>Methanosarcinaceae</taxon>
        <taxon>Methanosalsum</taxon>
    </lineage>
</organism>
<dbReference type="NCBIfam" id="TIGR03272">
    <property type="entry name" value="methan_mark_6"/>
    <property type="match status" value="1"/>
</dbReference>
<dbReference type="PIRSF" id="PIRSF005642">
    <property type="entry name" value="UCP005642"/>
    <property type="match status" value="1"/>
</dbReference>
<gene>
    <name evidence="1" type="ORF">D5R95_06455</name>
</gene>
<accession>A0A3R7VX67</accession>
<dbReference type="Pfam" id="PF09875">
    <property type="entry name" value="DUF2102"/>
    <property type="match status" value="1"/>
</dbReference>
<dbReference type="InterPro" id="IPR012025">
    <property type="entry name" value="Methan_mark_6"/>
</dbReference>